<proteinExistence type="predicted"/>
<dbReference type="EMBL" id="CAADFK010000097">
    <property type="protein sequence ID" value="VFK16539.1"/>
    <property type="molecule type" value="Genomic_DNA"/>
</dbReference>
<protein>
    <submittedName>
        <fullName evidence="1">Uncharacterized protein</fullName>
    </submittedName>
</protein>
<evidence type="ECO:0000313" key="1">
    <source>
        <dbReference type="EMBL" id="VFK16539.1"/>
    </source>
</evidence>
<sequence>MGRVFSLWILLAGRGEYLIGCLFRVRGVGAARLWVEAFFALAWGAANLAKGRLLQLPLAKGDLICCNIPDDIDIHTEVIIHFPGKS</sequence>
<reference evidence="1" key="1">
    <citation type="submission" date="2019-02" db="EMBL/GenBank/DDBJ databases">
        <authorList>
            <person name="Gruber-Vodicka R. H."/>
            <person name="Seah K. B. B."/>
        </authorList>
    </citation>
    <scope>NUCLEOTIDE SEQUENCE</scope>
    <source>
        <strain evidence="1">BECK_S313</strain>
    </source>
</reference>
<dbReference type="AlphaFoldDB" id="A0A450WHH2"/>
<gene>
    <name evidence="1" type="ORF">BECKLPF1236B_GA0070989_10978</name>
</gene>
<accession>A0A450WHH2</accession>
<name>A0A450WHH2_9GAMM</name>
<organism evidence="1">
    <name type="scientific">Candidatus Kentrum sp. LPFa</name>
    <dbReference type="NCBI Taxonomy" id="2126335"/>
    <lineage>
        <taxon>Bacteria</taxon>
        <taxon>Pseudomonadati</taxon>
        <taxon>Pseudomonadota</taxon>
        <taxon>Gammaproteobacteria</taxon>
        <taxon>Candidatus Kentrum</taxon>
    </lineage>
</organism>